<gene>
    <name evidence="1" type="ORF">HPB50_006042</name>
</gene>
<accession>A0ACB7RHJ0</accession>
<proteinExistence type="predicted"/>
<organism evidence="1 2">
    <name type="scientific">Hyalomma asiaticum</name>
    <name type="common">Tick</name>
    <dbReference type="NCBI Taxonomy" id="266040"/>
    <lineage>
        <taxon>Eukaryota</taxon>
        <taxon>Metazoa</taxon>
        <taxon>Ecdysozoa</taxon>
        <taxon>Arthropoda</taxon>
        <taxon>Chelicerata</taxon>
        <taxon>Arachnida</taxon>
        <taxon>Acari</taxon>
        <taxon>Parasitiformes</taxon>
        <taxon>Ixodida</taxon>
        <taxon>Ixodoidea</taxon>
        <taxon>Ixodidae</taxon>
        <taxon>Hyalomminae</taxon>
        <taxon>Hyalomma</taxon>
    </lineage>
</organism>
<sequence length="202" mass="22410">MTDKDVETVLKLLEQVSLGELEDIFDTCTAWIPQKCPSSQENAIIVIRSSLLVAQCLKERLHRVALLYSGLVPTGVIRAWTLYRVNLPAKQIDQFAFIRQLSKKMNCGDFQDTTGFTGSLPFVCCSVLLSDDESATVEHNLVCFYMWYGRAFLAVHASGATARNKTLREALATVHVDPDKCLHGHYDELSAAQAEVLQSSVA</sequence>
<evidence type="ECO:0000313" key="1">
    <source>
        <dbReference type="EMBL" id="KAH6921883.1"/>
    </source>
</evidence>
<reference evidence="1" key="1">
    <citation type="submission" date="2020-05" db="EMBL/GenBank/DDBJ databases">
        <title>Large-scale comparative analyses of tick genomes elucidate their genetic diversity and vector capacities.</title>
        <authorList>
            <person name="Jia N."/>
            <person name="Wang J."/>
            <person name="Shi W."/>
            <person name="Du L."/>
            <person name="Sun Y."/>
            <person name="Zhan W."/>
            <person name="Jiang J."/>
            <person name="Wang Q."/>
            <person name="Zhang B."/>
            <person name="Ji P."/>
            <person name="Sakyi L.B."/>
            <person name="Cui X."/>
            <person name="Yuan T."/>
            <person name="Jiang B."/>
            <person name="Yang W."/>
            <person name="Lam T.T.-Y."/>
            <person name="Chang Q."/>
            <person name="Ding S."/>
            <person name="Wang X."/>
            <person name="Zhu J."/>
            <person name="Ruan X."/>
            <person name="Zhao L."/>
            <person name="Wei J."/>
            <person name="Que T."/>
            <person name="Du C."/>
            <person name="Cheng J."/>
            <person name="Dai P."/>
            <person name="Han X."/>
            <person name="Huang E."/>
            <person name="Gao Y."/>
            <person name="Liu J."/>
            <person name="Shao H."/>
            <person name="Ye R."/>
            <person name="Li L."/>
            <person name="Wei W."/>
            <person name="Wang X."/>
            <person name="Wang C."/>
            <person name="Yang T."/>
            <person name="Huo Q."/>
            <person name="Li W."/>
            <person name="Guo W."/>
            <person name="Chen H."/>
            <person name="Zhou L."/>
            <person name="Ni X."/>
            <person name="Tian J."/>
            <person name="Zhou Y."/>
            <person name="Sheng Y."/>
            <person name="Liu T."/>
            <person name="Pan Y."/>
            <person name="Xia L."/>
            <person name="Li J."/>
            <person name="Zhao F."/>
            <person name="Cao W."/>
        </authorList>
    </citation>
    <scope>NUCLEOTIDE SEQUENCE</scope>
    <source>
        <strain evidence="1">Hyas-2018</strain>
    </source>
</reference>
<keyword evidence="2" id="KW-1185">Reference proteome</keyword>
<protein>
    <submittedName>
        <fullName evidence="1">Uncharacterized protein</fullName>
    </submittedName>
</protein>
<name>A0ACB7RHJ0_HYAAI</name>
<evidence type="ECO:0000313" key="2">
    <source>
        <dbReference type="Proteomes" id="UP000821845"/>
    </source>
</evidence>
<dbReference type="EMBL" id="CM023489">
    <property type="protein sequence ID" value="KAH6921883.1"/>
    <property type="molecule type" value="Genomic_DNA"/>
</dbReference>
<dbReference type="Proteomes" id="UP000821845">
    <property type="component" value="Chromosome 9"/>
</dbReference>
<comment type="caution">
    <text evidence="1">The sequence shown here is derived from an EMBL/GenBank/DDBJ whole genome shotgun (WGS) entry which is preliminary data.</text>
</comment>